<proteinExistence type="predicted"/>
<comment type="caution">
    <text evidence="1">The sequence shown here is derived from an EMBL/GenBank/DDBJ whole genome shotgun (WGS) entry which is preliminary data.</text>
</comment>
<organism evidence="1 2">
    <name type="scientific">Lentilactobacillus kosonis</name>
    <dbReference type="NCBI Taxonomy" id="2810561"/>
    <lineage>
        <taxon>Bacteria</taxon>
        <taxon>Bacillati</taxon>
        <taxon>Bacillota</taxon>
        <taxon>Bacilli</taxon>
        <taxon>Lactobacillales</taxon>
        <taxon>Lactobacillaceae</taxon>
        <taxon>Lentilactobacillus</taxon>
    </lineage>
</organism>
<protein>
    <submittedName>
        <fullName evidence="1">Uncharacterized protein</fullName>
    </submittedName>
</protein>
<accession>A0A401FPG9</accession>
<dbReference type="RefSeq" id="WP_125008931.1">
    <property type="nucleotide sequence ID" value="NZ_BEXA01000008.1"/>
</dbReference>
<sequence length="168" mass="19735">MNYHTSIDFDATKNNTNKLLNEYRRLNIDRHKLKLVSNLSAIQYDGMPKSQSNRNSTEEALINDLNDIEEERKSIEFKIALIDKTLVEMTRIDEYTAKLAKLLTLRYIDRFSVTKCCFELSEAFNSAMEPMNGLPMSRNKFYDKRDEALLIFAEVYPKKSDLIEYQKQ</sequence>
<dbReference type="AlphaFoldDB" id="A0A401FPG9"/>
<evidence type="ECO:0000313" key="2">
    <source>
        <dbReference type="Proteomes" id="UP000286974"/>
    </source>
</evidence>
<evidence type="ECO:0000313" key="1">
    <source>
        <dbReference type="EMBL" id="GAY74262.1"/>
    </source>
</evidence>
<dbReference type="Proteomes" id="UP000286974">
    <property type="component" value="Unassembled WGS sequence"/>
</dbReference>
<name>A0A401FPG9_9LACO</name>
<gene>
    <name evidence="1" type="ORF">NBRC111893_2408</name>
</gene>
<reference evidence="1 2" key="1">
    <citation type="submission" date="2017-11" db="EMBL/GenBank/DDBJ databases">
        <title>Draft Genome Sequence of Lactobacillus curieae NBRC 111893 isolated from Koso, a Japanese sugar-Vegetable Fermented Beverage.</title>
        <authorList>
            <person name="Chiou T.Y."/>
            <person name="Oshima K."/>
            <person name="Suda W."/>
            <person name="Hattori M."/>
            <person name="Takahashi T."/>
        </authorList>
    </citation>
    <scope>NUCLEOTIDE SEQUENCE [LARGE SCALE GENOMIC DNA]</scope>
    <source>
        <strain evidence="1 2">NBRC111893</strain>
    </source>
</reference>
<keyword evidence="2" id="KW-1185">Reference proteome</keyword>
<dbReference type="EMBL" id="BEXA01000008">
    <property type="protein sequence ID" value="GAY74262.1"/>
    <property type="molecule type" value="Genomic_DNA"/>
</dbReference>
<dbReference type="OrthoDB" id="2324762at2"/>